<reference evidence="2" key="2">
    <citation type="submission" date="2022-03" db="EMBL/GenBank/DDBJ databases">
        <title>Draft title - Genomic analysis of global carrot germplasm unveils the trajectory of domestication and the origin of high carotenoid orange carrot.</title>
        <authorList>
            <person name="Iorizzo M."/>
            <person name="Ellison S."/>
            <person name="Senalik D."/>
            <person name="Macko-Podgorni A."/>
            <person name="Grzebelus D."/>
            <person name="Bostan H."/>
            <person name="Rolling W."/>
            <person name="Curaba J."/>
            <person name="Simon P."/>
        </authorList>
    </citation>
    <scope>NUCLEOTIDE SEQUENCE</scope>
    <source>
        <tissue evidence="2">Leaf</tissue>
    </source>
</reference>
<name>A0AAF1B814_DAUCS</name>
<feature type="region of interest" description="Disordered" evidence="1">
    <location>
        <begin position="402"/>
        <end position="424"/>
    </location>
</feature>
<feature type="region of interest" description="Disordered" evidence="1">
    <location>
        <begin position="1"/>
        <end position="59"/>
    </location>
</feature>
<dbReference type="Proteomes" id="UP000077755">
    <property type="component" value="Chromosome 7"/>
</dbReference>
<feature type="region of interest" description="Disordered" evidence="1">
    <location>
        <begin position="313"/>
        <end position="338"/>
    </location>
</feature>
<feature type="compositionally biased region" description="Low complexity" evidence="1">
    <location>
        <begin position="16"/>
        <end position="28"/>
    </location>
</feature>
<proteinExistence type="predicted"/>
<evidence type="ECO:0000313" key="2">
    <source>
        <dbReference type="EMBL" id="WOH09605.1"/>
    </source>
</evidence>
<dbReference type="EMBL" id="CP093349">
    <property type="protein sequence ID" value="WOH09605.1"/>
    <property type="molecule type" value="Genomic_DNA"/>
</dbReference>
<evidence type="ECO:0000313" key="3">
    <source>
        <dbReference type="Proteomes" id="UP000077755"/>
    </source>
</evidence>
<gene>
    <name evidence="2" type="ORF">DCAR_0729063</name>
</gene>
<dbReference type="AlphaFoldDB" id="A0AAF1B814"/>
<dbReference type="PANTHER" id="PTHR35120">
    <property type="entry name" value="HISTONE ACETYLTRANSFERASE KAT6B-LIKE"/>
    <property type="match status" value="1"/>
</dbReference>
<organism evidence="2 3">
    <name type="scientific">Daucus carota subsp. sativus</name>
    <name type="common">Carrot</name>
    <dbReference type="NCBI Taxonomy" id="79200"/>
    <lineage>
        <taxon>Eukaryota</taxon>
        <taxon>Viridiplantae</taxon>
        <taxon>Streptophyta</taxon>
        <taxon>Embryophyta</taxon>
        <taxon>Tracheophyta</taxon>
        <taxon>Spermatophyta</taxon>
        <taxon>Magnoliopsida</taxon>
        <taxon>eudicotyledons</taxon>
        <taxon>Gunneridae</taxon>
        <taxon>Pentapetalae</taxon>
        <taxon>asterids</taxon>
        <taxon>campanulids</taxon>
        <taxon>Apiales</taxon>
        <taxon>Apiaceae</taxon>
        <taxon>Apioideae</taxon>
        <taxon>Scandiceae</taxon>
        <taxon>Daucinae</taxon>
        <taxon>Daucus</taxon>
        <taxon>Daucus sect. Daucus</taxon>
    </lineage>
</organism>
<feature type="compositionally biased region" description="Acidic residues" evidence="1">
    <location>
        <begin position="402"/>
        <end position="421"/>
    </location>
</feature>
<protein>
    <submittedName>
        <fullName evidence="2">Uncharacterized protein</fullName>
    </submittedName>
</protein>
<sequence>MASPSQIQELDPDPPSIQQQNSPQIENPISNLEEITHQNDHPSPKTLEMSRIQDPERSHPVLEESHVILDLEEQEEEFSGNVISTNTKIRSRSKVYKRKKRGGSMRQLTIDKKVDNLLKCVNFVPFMPAKRLDFDKYEHLLKELGLWDFVRLEFDDVVRADWISQLIVSFDSAKRCCFVNGVRIYMSRSSFVKALNLPKPSIKKEKVVGSVAEAAIDLDAEGERVSEDCVKFLEDLVWNWVVLHGDDWVMPNEIRGWMGLIRDGHPERVDWGGMFWVMVENELKQRGDQLRECYYTSHLQYFIKSHCKVLPDEDSKKFGADEGKGRGSDGNGEGKQEVEQLQMKGEQMEEGQQLIQEGKHMEDVEHIQRGEQMEEMEELQGWEHMEAEETDDVDEVEVDELEVDDTEEQVEVEDEDEELEDGMEHDIPQNYGSPGGAGLPGDLLQAFETTQLASNLQGQQIHENSSMELFAPNAETHLMMGGPSMYGNGQKRPIDYEQNTSHPNESKRIRTEGGWDPKNSEFGFCMGQAEQFMEKAKIMYAEKEQAYHELNMHQQYLLREVQQRDDYIESLERNSNESLQKKDAEIYRLERELGLLTELVNGYREALKENRRAFLEYRQRCQLPEEPIYKDAGPGGLVLSVTEIEKQRQQQENEDRLTRLMIEQKFTEAFEGYCNQFEVLLYKVQLIDLERLTPIENEVKLLKELSTTKRRASKKDDLVPTEIVSPSA</sequence>
<feature type="compositionally biased region" description="Basic and acidic residues" evidence="1">
    <location>
        <begin position="34"/>
        <end position="43"/>
    </location>
</feature>
<keyword evidence="3" id="KW-1185">Reference proteome</keyword>
<evidence type="ECO:0000256" key="1">
    <source>
        <dbReference type="SAM" id="MobiDB-lite"/>
    </source>
</evidence>
<reference evidence="2" key="1">
    <citation type="journal article" date="2016" name="Nat. Genet.">
        <title>A high-quality carrot genome assembly provides new insights into carotenoid accumulation and asterid genome evolution.</title>
        <authorList>
            <person name="Iorizzo M."/>
            <person name="Ellison S."/>
            <person name="Senalik D."/>
            <person name="Zeng P."/>
            <person name="Satapoomin P."/>
            <person name="Huang J."/>
            <person name="Bowman M."/>
            <person name="Iovene M."/>
            <person name="Sanseverino W."/>
            <person name="Cavagnaro P."/>
            <person name="Yildiz M."/>
            <person name="Macko-Podgorni A."/>
            <person name="Moranska E."/>
            <person name="Grzebelus E."/>
            <person name="Grzebelus D."/>
            <person name="Ashrafi H."/>
            <person name="Zheng Z."/>
            <person name="Cheng S."/>
            <person name="Spooner D."/>
            <person name="Van Deynze A."/>
            <person name="Simon P."/>
        </authorList>
    </citation>
    <scope>NUCLEOTIDE SEQUENCE</scope>
    <source>
        <tissue evidence="2">Leaf</tissue>
    </source>
</reference>
<dbReference type="PANTHER" id="PTHR35120:SF2">
    <property type="entry name" value="AMINOTRANSFERASE-LIKE PLANT MOBILE DOMAIN-CONTAINING PROTEIN"/>
    <property type="match status" value="1"/>
</dbReference>
<accession>A0AAF1B814</accession>